<evidence type="ECO:0000256" key="5">
    <source>
        <dbReference type="SAM" id="MobiDB-lite"/>
    </source>
</evidence>
<dbReference type="SUPFAM" id="SSF74653">
    <property type="entry name" value="TolA/TonB C-terminal domain"/>
    <property type="match status" value="1"/>
</dbReference>
<dbReference type="AlphaFoldDB" id="A0A4U1JL01"/>
<protein>
    <submittedName>
        <fullName evidence="7">Energy transducer TonB</fullName>
    </submittedName>
</protein>
<feature type="compositionally biased region" description="Low complexity" evidence="5">
    <location>
        <begin position="144"/>
        <end position="159"/>
    </location>
</feature>
<dbReference type="Proteomes" id="UP000309215">
    <property type="component" value="Unassembled WGS sequence"/>
</dbReference>
<organism evidence="7 8">
    <name type="scientific">Polyangium fumosum</name>
    <dbReference type="NCBI Taxonomy" id="889272"/>
    <lineage>
        <taxon>Bacteria</taxon>
        <taxon>Pseudomonadati</taxon>
        <taxon>Myxococcota</taxon>
        <taxon>Polyangia</taxon>
        <taxon>Polyangiales</taxon>
        <taxon>Polyangiaceae</taxon>
        <taxon>Polyangium</taxon>
    </lineage>
</organism>
<evidence type="ECO:0000259" key="6">
    <source>
        <dbReference type="Pfam" id="PF03544"/>
    </source>
</evidence>
<feature type="region of interest" description="Disordered" evidence="5">
    <location>
        <begin position="135"/>
        <end position="228"/>
    </location>
</feature>
<sequence length="342" mass="36919">MPRKQRGRSAMNTMAMCDRFERDGILQIERGQPLDPHFADCAACATAQRKYERILAALPHAEPEVQPPIGWQARVLRASDTNAEPAPRKAPASRPLAPEIAFSLGIAALLLAGGLGVGSRDVAVDVTGEPVVEPRVTVLENEPDTLLPTPEPLALAVPTGDGSENAEPPRAPRPVAPAPPRAPSRQDEPAPPPAPETRAESEARNEAKAPAPEPATNAEPIQAPSRARSYAPKIVRPAKLYGFDLKYPRMAAYERVQGEVSVQCTIRADGRNTNCRILRGLPFLDEPILQALSASRSDPITVDGRPVDNSDHIWRISITLREGNDQPATARGVPLVRWKNGI</sequence>
<dbReference type="OrthoDB" id="5381802at2"/>
<feature type="compositionally biased region" description="Low complexity" evidence="5">
    <location>
        <begin position="208"/>
        <end position="220"/>
    </location>
</feature>
<evidence type="ECO:0000256" key="4">
    <source>
        <dbReference type="ARBA" id="ARBA00023136"/>
    </source>
</evidence>
<evidence type="ECO:0000256" key="2">
    <source>
        <dbReference type="ARBA" id="ARBA00022692"/>
    </source>
</evidence>
<evidence type="ECO:0000313" key="8">
    <source>
        <dbReference type="Proteomes" id="UP000309215"/>
    </source>
</evidence>
<proteinExistence type="predicted"/>
<keyword evidence="8" id="KW-1185">Reference proteome</keyword>
<keyword evidence="4" id="KW-0472">Membrane</keyword>
<feature type="compositionally biased region" description="Pro residues" evidence="5">
    <location>
        <begin position="169"/>
        <end position="182"/>
    </location>
</feature>
<comment type="caution">
    <text evidence="7">The sequence shown here is derived from an EMBL/GenBank/DDBJ whole genome shotgun (WGS) entry which is preliminary data.</text>
</comment>
<keyword evidence="2" id="KW-0812">Transmembrane</keyword>
<dbReference type="InterPro" id="IPR006260">
    <property type="entry name" value="TonB/TolA_C"/>
</dbReference>
<dbReference type="NCBIfam" id="TIGR01352">
    <property type="entry name" value="tonB_Cterm"/>
    <property type="match status" value="1"/>
</dbReference>
<feature type="compositionally biased region" description="Basic and acidic residues" evidence="5">
    <location>
        <begin position="197"/>
        <end position="207"/>
    </location>
</feature>
<evidence type="ECO:0000256" key="3">
    <source>
        <dbReference type="ARBA" id="ARBA00022989"/>
    </source>
</evidence>
<gene>
    <name evidence="7" type="ORF">E8A74_01690</name>
</gene>
<dbReference type="GO" id="GO:0016020">
    <property type="term" value="C:membrane"/>
    <property type="evidence" value="ECO:0007669"/>
    <property type="project" value="UniProtKB-SubCell"/>
</dbReference>
<feature type="domain" description="TonB C-terminal" evidence="6">
    <location>
        <begin position="245"/>
        <end position="308"/>
    </location>
</feature>
<dbReference type="InterPro" id="IPR037682">
    <property type="entry name" value="TonB_C"/>
</dbReference>
<name>A0A4U1JL01_9BACT</name>
<dbReference type="EMBL" id="SSMQ01000001">
    <property type="protein sequence ID" value="TKD13287.1"/>
    <property type="molecule type" value="Genomic_DNA"/>
</dbReference>
<evidence type="ECO:0000256" key="1">
    <source>
        <dbReference type="ARBA" id="ARBA00004167"/>
    </source>
</evidence>
<dbReference type="Gene3D" id="3.30.1150.10">
    <property type="match status" value="1"/>
</dbReference>
<reference evidence="7 8" key="1">
    <citation type="submission" date="2019-04" db="EMBL/GenBank/DDBJ databases">
        <authorList>
            <person name="Li Y."/>
            <person name="Wang J."/>
        </authorList>
    </citation>
    <scope>NUCLEOTIDE SEQUENCE [LARGE SCALE GENOMIC DNA]</scope>
    <source>
        <strain evidence="7 8">DSM 14668</strain>
    </source>
</reference>
<keyword evidence="3" id="KW-1133">Transmembrane helix</keyword>
<comment type="subcellular location">
    <subcellularLocation>
        <location evidence="1">Membrane</location>
        <topology evidence="1">Single-pass membrane protein</topology>
    </subcellularLocation>
</comment>
<dbReference type="Pfam" id="PF03544">
    <property type="entry name" value="TonB_C"/>
    <property type="match status" value="1"/>
</dbReference>
<dbReference type="GO" id="GO:0055085">
    <property type="term" value="P:transmembrane transport"/>
    <property type="evidence" value="ECO:0007669"/>
    <property type="project" value="InterPro"/>
</dbReference>
<accession>A0A4U1JL01</accession>
<evidence type="ECO:0000313" key="7">
    <source>
        <dbReference type="EMBL" id="TKD13287.1"/>
    </source>
</evidence>